<dbReference type="Pfam" id="PF04480">
    <property type="entry name" value="DUF559"/>
    <property type="match status" value="1"/>
</dbReference>
<reference evidence="2 3" key="1">
    <citation type="submission" date="2013-02" db="EMBL/GenBank/DDBJ databases">
        <title>Whole genome shotgun sequence of Gordonia malaquae NBRC 108250.</title>
        <authorList>
            <person name="Yoshida I."/>
            <person name="Hosoyama A."/>
            <person name="Tsuchikane K."/>
            <person name="Ando Y."/>
            <person name="Baba S."/>
            <person name="Ohji S."/>
            <person name="Hamada M."/>
            <person name="Tamura T."/>
            <person name="Yamazoe A."/>
            <person name="Yamazaki S."/>
            <person name="Fujita N."/>
        </authorList>
    </citation>
    <scope>NUCLEOTIDE SEQUENCE [LARGE SCALE GENOMIC DNA]</scope>
    <source>
        <strain evidence="2 3">NBRC 108250</strain>
    </source>
</reference>
<sequence>MFGPLAMPSTRCQSPCSAVGCLPLDEWVAVCDSYLNSTGTESIVRVRLRSAGFDVVVQPPVEGVGHADLRVGRLLIECDSVLHHASRADYERDHHRDRRAVVDGWLVLRLTYDDILYDWDGVLADILSITRPDRHRARTPQAIEMVRKSVLQSQLEGNIGLLQFGVVDRTCPLAGWRGRPVARASWWCGRL</sequence>
<dbReference type="AlphaFoldDB" id="M3UVX3"/>
<dbReference type="EMBL" id="BAOP01000011">
    <property type="protein sequence ID" value="GAC79727.1"/>
    <property type="molecule type" value="Genomic_DNA"/>
</dbReference>
<accession>M3UVX3</accession>
<dbReference type="RefSeq" id="WP_008378302.1">
    <property type="nucleotide sequence ID" value="NZ_BAOP01000011.1"/>
</dbReference>
<dbReference type="SUPFAM" id="SSF52980">
    <property type="entry name" value="Restriction endonuclease-like"/>
    <property type="match status" value="1"/>
</dbReference>
<evidence type="ECO:0000313" key="2">
    <source>
        <dbReference type="EMBL" id="GAC79727.1"/>
    </source>
</evidence>
<gene>
    <name evidence="2" type="ORF">GM1_011_01570</name>
</gene>
<evidence type="ECO:0000313" key="3">
    <source>
        <dbReference type="Proteomes" id="UP000035009"/>
    </source>
</evidence>
<organism evidence="2 3">
    <name type="scientific">Gordonia malaquae NBRC 108250</name>
    <dbReference type="NCBI Taxonomy" id="1223542"/>
    <lineage>
        <taxon>Bacteria</taxon>
        <taxon>Bacillati</taxon>
        <taxon>Actinomycetota</taxon>
        <taxon>Actinomycetes</taxon>
        <taxon>Mycobacteriales</taxon>
        <taxon>Gordoniaceae</taxon>
        <taxon>Gordonia</taxon>
    </lineage>
</organism>
<dbReference type="Gene3D" id="3.40.960.10">
    <property type="entry name" value="VSR Endonuclease"/>
    <property type="match status" value="1"/>
</dbReference>
<dbReference type="eggNOG" id="COG2852">
    <property type="taxonomic scope" value="Bacteria"/>
</dbReference>
<evidence type="ECO:0000259" key="1">
    <source>
        <dbReference type="Pfam" id="PF04480"/>
    </source>
</evidence>
<proteinExistence type="predicted"/>
<dbReference type="Proteomes" id="UP000035009">
    <property type="component" value="Unassembled WGS sequence"/>
</dbReference>
<comment type="caution">
    <text evidence="2">The sequence shown here is derived from an EMBL/GenBank/DDBJ whole genome shotgun (WGS) entry which is preliminary data.</text>
</comment>
<protein>
    <recommendedName>
        <fullName evidence="1">DUF559 domain-containing protein</fullName>
    </recommendedName>
</protein>
<dbReference type="InterPro" id="IPR011335">
    <property type="entry name" value="Restrct_endonuc-II-like"/>
</dbReference>
<keyword evidence="3" id="KW-1185">Reference proteome</keyword>
<feature type="domain" description="DUF559" evidence="1">
    <location>
        <begin position="73"/>
        <end position="128"/>
    </location>
</feature>
<dbReference type="InterPro" id="IPR007569">
    <property type="entry name" value="DUF559"/>
</dbReference>
<name>M3UVX3_GORML</name>